<reference evidence="2" key="1">
    <citation type="submission" date="2019-08" db="EMBL/GenBank/DDBJ databases">
        <authorList>
            <person name="Kucharzyk K."/>
            <person name="Murdoch R.W."/>
            <person name="Higgins S."/>
            <person name="Loffler F."/>
        </authorList>
    </citation>
    <scope>NUCLEOTIDE SEQUENCE</scope>
</reference>
<sequence length="721" mass="82109">MHREVPDHINPIIRKRLTQSVQEFANRPRRPAHHELISVIGAFPLLPPIHRGISQPFQRFDAAVGDSLGQIAHNLPVPNHCRRGCDAGRSAVSVTAGHALIADRGPRLALAVPPALVVEVGIGLQRRNPDAVEINAEHLHLFFIQQIDNLPLQRPHEYRQPLRRIAQIARQAQCRQKNFFLILLVDLFQRSPLCFFDKHVHGLIPTLGVPQHLAAFIMPPAAAGPKPAIGLFTRALHLFFLLPEIPEQLKQLKHRHIEFFGKRVQRRTERLPEILPQLIGFYDISIDIFLNQSDIFEHGRRFLAHQGVHGIAHFSGFSDVFAHFRVAENREYQQDQNANRRQPQEPHQKHILFYKSVHNQSDPLLFDGVLELDVNHEAGNIVVPGIDRQFRILVARRIMIEQLGLRHILPERLFHAFRGFLVHDQRMPLESQPSHIGDHRRGRRAAHTHHRILHPWNHAVRRHARIHSRHPRTHPRITRSHARTHPRIARSHARPHTRIARSHTRSHTRSGPLAGRGRGYTAGIIRQPVDLGKPHIARSQALELIEDIGPGAPRIDNAPEAVISIALSIVLPHHIFDLLGNFFGFAEFVAGQRLEAPVVMHAGADPAVKHQQAKQRGHRAEIEERFLLLEFAVIPDNFRDQRDFDRAGPDMTDAETDHRGEEVRHFEQRLLVDDVADGDHRKGVEKTDFKVKFFIQEVRNIGDDGAAPGNVQRLGPIAVVQ</sequence>
<evidence type="ECO:0000313" key="2">
    <source>
        <dbReference type="EMBL" id="MPM30744.1"/>
    </source>
</evidence>
<dbReference type="EMBL" id="VSSQ01005876">
    <property type="protein sequence ID" value="MPM30744.1"/>
    <property type="molecule type" value="Genomic_DNA"/>
</dbReference>
<organism evidence="2">
    <name type="scientific">bioreactor metagenome</name>
    <dbReference type="NCBI Taxonomy" id="1076179"/>
    <lineage>
        <taxon>unclassified sequences</taxon>
        <taxon>metagenomes</taxon>
        <taxon>ecological metagenomes</taxon>
    </lineage>
</organism>
<comment type="caution">
    <text evidence="2">The sequence shown here is derived from an EMBL/GenBank/DDBJ whole genome shotgun (WGS) entry which is preliminary data.</text>
</comment>
<name>A0A644YXN3_9ZZZZ</name>
<protein>
    <submittedName>
        <fullName evidence="2">Uncharacterized protein</fullName>
    </submittedName>
</protein>
<evidence type="ECO:0000256" key="1">
    <source>
        <dbReference type="SAM" id="MobiDB-lite"/>
    </source>
</evidence>
<proteinExistence type="predicted"/>
<gene>
    <name evidence="2" type="ORF">SDC9_77294</name>
</gene>
<dbReference type="AlphaFoldDB" id="A0A644YXN3"/>
<feature type="compositionally biased region" description="Basic residues" evidence="1">
    <location>
        <begin position="466"/>
        <end position="508"/>
    </location>
</feature>
<accession>A0A644YXN3</accession>
<feature type="region of interest" description="Disordered" evidence="1">
    <location>
        <begin position="466"/>
        <end position="519"/>
    </location>
</feature>